<evidence type="ECO:0000313" key="1">
    <source>
        <dbReference type="EMBL" id="QCI63120.1"/>
    </source>
</evidence>
<evidence type="ECO:0008006" key="3">
    <source>
        <dbReference type="Google" id="ProtNLM"/>
    </source>
</evidence>
<protein>
    <recommendedName>
        <fullName evidence="3">Lipoprotein</fullName>
    </recommendedName>
</protein>
<name>A0A4D7AZF5_9HYPH</name>
<dbReference type="RefSeq" id="WP_136958582.1">
    <property type="nucleotide sequence ID" value="NZ_CP039690.1"/>
</dbReference>
<dbReference type="KEGG" id="pstg:E8M01_02030"/>
<dbReference type="PROSITE" id="PS51257">
    <property type="entry name" value="PROKAR_LIPOPROTEIN"/>
    <property type="match status" value="1"/>
</dbReference>
<dbReference type="Proteomes" id="UP000298781">
    <property type="component" value="Chromosome"/>
</dbReference>
<evidence type="ECO:0000313" key="2">
    <source>
        <dbReference type="Proteomes" id="UP000298781"/>
    </source>
</evidence>
<proteinExistence type="predicted"/>
<sequence length="140" mass="14976">MIGRGIAGVFIVATASLLAACSPWASEAVLLRKPSPDGQREAVLMTCRNPSDPSAQRLVGAVFRREAGQAPGCNDLAAPATASWFDASMQALPPATGETVEWVEGRAVFTLRRRIIISQTRFPGEMTALEVQALDLPEIR</sequence>
<organism evidence="1 2">
    <name type="scientific">Phreatobacter stygius</name>
    <dbReference type="NCBI Taxonomy" id="1940610"/>
    <lineage>
        <taxon>Bacteria</taxon>
        <taxon>Pseudomonadati</taxon>
        <taxon>Pseudomonadota</taxon>
        <taxon>Alphaproteobacteria</taxon>
        <taxon>Hyphomicrobiales</taxon>
        <taxon>Phreatobacteraceae</taxon>
        <taxon>Phreatobacter</taxon>
    </lineage>
</organism>
<accession>A0A4D7AZF5</accession>
<gene>
    <name evidence="1" type="ORF">E8M01_02030</name>
</gene>
<reference evidence="1 2" key="1">
    <citation type="submission" date="2019-04" db="EMBL/GenBank/DDBJ databases">
        <title>Phreatobacter aquaticus sp. nov.</title>
        <authorList>
            <person name="Choi A."/>
        </authorList>
    </citation>
    <scope>NUCLEOTIDE SEQUENCE [LARGE SCALE GENOMIC DNA]</scope>
    <source>
        <strain evidence="1 2">KCTC 52518</strain>
    </source>
</reference>
<dbReference type="EMBL" id="CP039690">
    <property type="protein sequence ID" value="QCI63120.1"/>
    <property type="molecule type" value="Genomic_DNA"/>
</dbReference>
<dbReference type="AlphaFoldDB" id="A0A4D7AZF5"/>
<keyword evidence="2" id="KW-1185">Reference proteome</keyword>